<feature type="domain" description="Schlafen AlbA-2" evidence="2">
    <location>
        <begin position="18"/>
        <end position="136"/>
    </location>
</feature>
<reference evidence="4" key="1">
    <citation type="submission" date="2023-06" db="EMBL/GenBank/DDBJ databases">
        <title>Identification and characterization of horizontal gene transfer across gut microbiota members of farm animals based on homology search.</title>
        <authorList>
            <person name="Zeman M."/>
            <person name="Kubasova T."/>
            <person name="Jahodarova E."/>
            <person name="Nykrynova M."/>
            <person name="Rychlik I."/>
        </authorList>
    </citation>
    <scope>NUCLEOTIDE SEQUENCE [LARGE SCALE GENOMIC DNA]</scope>
    <source>
        <strain evidence="4">154_Feed</strain>
    </source>
</reference>
<feature type="region of interest" description="Disordered" evidence="1">
    <location>
        <begin position="1"/>
        <end position="29"/>
    </location>
</feature>
<keyword evidence="3" id="KW-0547">Nucleotide-binding</keyword>
<dbReference type="GO" id="GO:0005524">
    <property type="term" value="F:ATP binding"/>
    <property type="evidence" value="ECO:0007669"/>
    <property type="project" value="UniProtKB-KW"/>
</dbReference>
<dbReference type="PANTHER" id="PTHR30595">
    <property type="entry name" value="GLPR-RELATED TRANSCRIPTIONAL REPRESSOR"/>
    <property type="match status" value="1"/>
</dbReference>
<dbReference type="Gene3D" id="3.30.565.60">
    <property type="match status" value="1"/>
</dbReference>
<dbReference type="EMBL" id="JAUDDZ010000021">
    <property type="protein sequence ID" value="MDM8275779.1"/>
    <property type="molecule type" value="Genomic_DNA"/>
</dbReference>
<name>A0ABT7VBM1_9ACTN</name>
<dbReference type="RefSeq" id="WP_289546054.1">
    <property type="nucleotide sequence ID" value="NZ_JAUDDZ010000021.1"/>
</dbReference>
<dbReference type="Pfam" id="PF04326">
    <property type="entry name" value="SLFN_AlbA_2"/>
    <property type="match status" value="1"/>
</dbReference>
<dbReference type="InterPro" id="IPR038475">
    <property type="entry name" value="RecG_C_sf"/>
</dbReference>
<organism evidence="3 4">
    <name type="scientific">Enorma phocaeensis</name>
    <dbReference type="NCBI Taxonomy" id="1871019"/>
    <lineage>
        <taxon>Bacteria</taxon>
        <taxon>Bacillati</taxon>
        <taxon>Actinomycetota</taxon>
        <taxon>Coriobacteriia</taxon>
        <taxon>Coriobacteriales</taxon>
        <taxon>Coriobacteriaceae</taxon>
        <taxon>Enorma</taxon>
    </lineage>
</organism>
<sequence length="482" mass="55045">MQHPIEQNDPKRFSSEKENQYFDRKSARKDANDISRHISAFANASGGKLVIGIEDDGEITGFRRRGAHDIEDFLQAPITCCDPVPAVRAEEINVTNSSGESDRILVLDVQASTDRVIARKRDGEVFLRQKDESVRLDREQVRALEYDKNQRRFEDELADRSGIDDIDREVMDRYREELGTDAPYEQILRSRGMLVDGHLTNAGVLLFARNPTQFIPCARVRVMRFDGSRMETGRRLNIVKDRTFDGPLPKVIEGAKQMISSQLREFQFLGDDGKFKIIPEYPEFAWFEGLVNAVTHRNYAYSGDYIRIMMYDDRLEILSPGKLPNIVTLENMRHTRWSRNPIIARTLVEFGWVRELNEGVQRIYDEMASFFLNDPVFSEPNDSSVLLTLENSITSRVLRQSDTVSGIVGEDAYRALTEPELSAVQIVYARGKVTVKQLSEHLGRSAKFARSTLRGLVGKGILSWHGSGPKDPSQYYSFPRPR</sequence>
<protein>
    <submittedName>
        <fullName evidence="3">ATP-binding protein</fullName>
    </submittedName>
</protein>
<evidence type="ECO:0000256" key="1">
    <source>
        <dbReference type="SAM" id="MobiDB-lite"/>
    </source>
</evidence>
<dbReference type="Gene3D" id="3.30.950.30">
    <property type="entry name" value="Schlafen, AAA domain"/>
    <property type="match status" value="1"/>
</dbReference>
<keyword evidence="3" id="KW-0067">ATP-binding</keyword>
<dbReference type="Pfam" id="PF13749">
    <property type="entry name" value="HATPase_c_4"/>
    <property type="match status" value="1"/>
</dbReference>
<evidence type="ECO:0000259" key="2">
    <source>
        <dbReference type="Pfam" id="PF04326"/>
    </source>
</evidence>
<dbReference type="InterPro" id="IPR007421">
    <property type="entry name" value="Schlafen_AlbA_2_dom"/>
</dbReference>
<dbReference type="Proteomes" id="UP001529421">
    <property type="component" value="Unassembled WGS sequence"/>
</dbReference>
<gene>
    <name evidence="3" type="ORF">QUW28_09800</name>
</gene>
<evidence type="ECO:0000313" key="4">
    <source>
        <dbReference type="Proteomes" id="UP001529421"/>
    </source>
</evidence>
<keyword evidence="4" id="KW-1185">Reference proteome</keyword>
<dbReference type="InterPro" id="IPR036390">
    <property type="entry name" value="WH_DNA-bd_sf"/>
</dbReference>
<proteinExistence type="predicted"/>
<dbReference type="InterPro" id="IPR038461">
    <property type="entry name" value="Schlafen_AlbA_2_dom_sf"/>
</dbReference>
<dbReference type="PANTHER" id="PTHR30595:SF6">
    <property type="entry name" value="SCHLAFEN ALBA-2 DOMAIN-CONTAINING PROTEIN"/>
    <property type="match status" value="1"/>
</dbReference>
<evidence type="ECO:0000313" key="3">
    <source>
        <dbReference type="EMBL" id="MDM8275779.1"/>
    </source>
</evidence>
<accession>A0ABT7VBM1</accession>
<dbReference type="SUPFAM" id="SSF46785">
    <property type="entry name" value="Winged helix' DNA-binding domain"/>
    <property type="match status" value="1"/>
</dbReference>
<comment type="caution">
    <text evidence="3">The sequence shown here is derived from an EMBL/GenBank/DDBJ whole genome shotgun (WGS) entry which is preliminary data.</text>
</comment>